<dbReference type="SUPFAM" id="SSF54593">
    <property type="entry name" value="Glyoxalase/Bleomycin resistance protein/Dihydroxybiphenyl dioxygenase"/>
    <property type="match status" value="1"/>
</dbReference>
<dbReference type="InterPro" id="IPR028973">
    <property type="entry name" value="PhnB-like"/>
</dbReference>
<proteinExistence type="predicted"/>
<dbReference type="Gene3D" id="3.10.180.10">
    <property type="entry name" value="2,3-Dihydroxybiphenyl 1,2-Dioxygenase, domain 1"/>
    <property type="match status" value="1"/>
</dbReference>
<organism evidence="3">
    <name type="scientific">Lysobacter firmicutimachus</name>
    <dbReference type="NCBI Taxonomy" id="1792846"/>
    <lineage>
        <taxon>Bacteria</taxon>
        <taxon>Pseudomonadati</taxon>
        <taxon>Pseudomonadota</taxon>
        <taxon>Gammaproteobacteria</taxon>
        <taxon>Lysobacterales</taxon>
        <taxon>Lysobacteraceae</taxon>
        <taxon>Lysobacter</taxon>
    </lineage>
</organism>
<dbReference type="InterPro" id="IPR009725">
    <property type="entry name" value="3_dmu_93_MTrfase"/>
</dbReference>
<evidence type="ECO:0000313" key="3">
    <source>
        <dbReference type="EMBL" id="XCO73856.1"/>
    </source>
</evidence>
<dbReference type="RefSeq" id="WP_064750041.1">
    <property type="nucleotide sequence ID" value="NZ_CP159925.1"/>
</dbReference>
<reference evidence="2 4" key="1">
    <citation type="submission" date="2024-02" db="EMBL/GenBank/DDBJ databases">
        <title>Lysobacter Genome Sequencing and Mining.</title>
        <authorList>
            <person name="Bierman J."/>
            <person name="Walker M.C."/>
        </authorList>
    </citation>
    <scope>NUCLEOTIDE SEQUENCE [LARGE SCALE GENOMIC DNA]</scope>
    <source>
        <strain evidence="2 4">PB6250</strain>
    </source>
</reference>
<feature type="domain" description="PhnB-like" evidence="1">
    <location>
        <begin position="6"/>
        <end position="126"/>
    </location>
</feature>
<dbReference type="EMBL" id="JBANDL010000002">
    <property type="protein sequence ID" value="MEI2454912.1"/>
    <property type="molecule type" value="Genomic_DNA"/>
</dbReference>
<dbReference type="Pfam" id="PF06983">
    <property type="entry name" value="3-dmu-9_3-mt"/>
    <property type="match status" value="1"/>
</dbReference>
<dbReference type="PANTHER" id="PTHR33990:SF2">
    <property type="entry name" value="PHNB-LIKE DOMAIN-CONTAINING PROTEIN"/>
    <property type="match status" value="1"/>
</dbReference>
<evidence type="ECO:0000259" key="1">
    <source>
        <dbReference type="Pfam" id="PF06983"/>
    </source>
</evidence>
<gene>
    <name evidence="3" type="ORF">ABU614_15860</name>
    <name evidence="2" type="ORF">V2J18_09505</name>
</gene>
<reference evidence="3" key="2">
    <citation type="submission" date="2024-06" db="EMBL/GenBank/DDBJ databases">
        <authorList>
            <person name="Li S."/>
        </authorList>
    </citation>
    <scope>NUCLEOTIDE SEQUENCE</scope>
    <source>
        <strain evidence="3">SR10</strain>
    </source>
</reference>
<sequence length="165" mass="18830">MTDRFQRITPFLWFDRQAEEAVHYYLDTFERSRIVGETRYDRASAQVSGQAEGAIMTIAFELDGQAFTALNGGPHFKFNEAVSLVVNCRSQDEVDRYWERLSAGGDPRAQQCGWLKDRYGLSWQVVPEELIRLIGDPDPGRAQRATQAMLKMKKIDLAELRRAAA</sequence>
<evidence type="ECO:0000313" key="4">
    <source>
        <dbReference type="Proteomes" id="UP001387215"/>
    </source>
</evidence>
<dbReference type="EMBL" id="CP159925">
    <property type="protein sequence ID" value="XCO73856.1"/>
    <property type="molecule type" value="Genomic_DNA"/>
</dbReference>
<keyword evidence="4" id="KW-1185">Reference proteome</keyword>
<dbReference type="AlphaFoldDB" id="A0AAU8MP76"/>
<protein>
    <submittedName>
        <fullName evidence="3">VOC family protein</fullName>
    </submittedName>
</protein>
<dbReference type="CDD" id="cd06588">
    <property type="entry name" value="PhnB_like"/>
    <property type="match status" value="1"/>
</dbReference>
<name>A0AAU8MP76_9GAMM</name>
<dbReference type="PIRSF" id="PIRSF021700">
    <property type="entry name" value="3_dmu_93_MTrfase"/>
    <property type="match status" value="1"/>
</dbReference>
<dbReference type="PANTHER" id="PTHR33990">
    <property type="entry name" value="PROTEIN YJDN-RELATED"/>
    <property type="match status" value="1"/>
</dbReference>
<dbReference type="Proteomes" id="UP001387215">
    <property type="component" value="Unassembled WGS sequence"/>
</dbReference>
<accession>A0AAU8MP76</accession>
<dbReference type="InterPro" id="IPR029068">
    <property type="entry name" value="Glyas_Bleomycin-R_OHBP_Dase"/>
</dbReference>
<evidence type="ECO:0000313" key="2">
    <source>
        <dbReference type="EMBL" id="MEI2454912.1"/>
    </source>
</evidence>